<evidence type="ECO:0000256" key="1">
    <source>
        <dbReference type="ARBA" id="ARBA00022737"/>
    </source>
</evidence>
<name>D8QPS9_SELML</name>
<gene>
    <name evidence="4" type="ORF">SELMODRAFT_75478</name>
</gene>
<dbReference type="Proteomes" id="UP000001514">
    <property type="component" value="Unassembled WGS sequence"/>
</dbReference>
<dbReference type="Pfam" id="PF14432">
    <property type="entry name" value="DYW_deaminase"/>
    <property type="match status" value="1"/>
</dbReference>
<proteinExistence type="predicted"/>
<dbReference type="SUPFAM" id="SSF81901">
    <property type="entry name" value="HCP-like"/>
    <property type="match status" value="1"/>
</dbReference>
<keyword evidence="5" id="KW-1185">Reference proteome</keyword>
<feature type="repeat" description="PPR" evidence="2">
    <location>
        <begin position="72"/>
        <end position="106"/>
    </location>
</feature>
<dbReference type="GO" id="GO:0003723">
    <property type="term" value="F:RNA binding"/>
    <property type="evidence" value="ECO:0007669"/>
    <property type="project" value="InterPro"/>
</dbReference>
<keyword evidence="1" id="KW-0677">Repeat</keyword>
<feature type="repeat" description="PPR" evidence="2">
    <location>
        <begin position="175"/>
        <end position="209"/>
    </location>
</feature>
<dbReference type="GO" id="GO:0048731">
    <property type="term" value="P:system development"/>
    <property type="evidence" value="ECO:0007669"/>
    <property type="project" value="UniProtKB-ARBA"/>
</dbReference>
<reference evidence="4 5" key="1">
    <citation type="journal article" date="2011" name="Science">
        <title>The Selaginella genome identifies genetic changes associated with the evolution of vascular plants.</title>
        <authorList>
            <person name="Banks J.A."/>
            <person name="Nishiyama T."/>
            <person name="Hasebe M."/>
            <person name="Bowman J.L."/>
            <person name="Gribskov M."/>
            <person name="dePamphilis C."/>
            <person name="Albert V.A."/>
            <person name="Aono N."/>
            <person name="Aoyama T."/>
            <person name="Ambrose B.A."/>
            <person name="Ashton N.W."/>
            <person name="Axtell M.J."/>
            <person name="Barker E."/>
            <person name="Barker M.S."/>
            <person name="Bennetzen J.L."/>
            <person name="Bonawitz N.D."/>
            <person name="Chapple C."/>
            <person name="Cheng C."/>
            <person name="Correa L.G."/>
            <person name="Dacre M."/>
            <person name="DeBarry J."/>
            <person name="Dreyer I."/>
            <person name="Elias M."/>
            <person name="Engstrom E.M."/>
            <person name="Estelle M."/>
            <person name="Feng L."/>
            <person name="Finet C."/>
            <person name="Floyd S.K."/>
            <person name="Frommer W.B."/>
            <person name="Fujita T."/>
            <person name="Gramzow L."/>
            <person name="Gutensohn M."/>
            <person name="Harholt J."/>
            <person name="Hattori M."/>
            <person name="Heyl A."/>
            <person name="Hirai T."/>
            <person name="Hiwatashi Y."/>
            <person name="Ishikawa M."/>
            <person name="Iwata M."/>
            <person name="Karol K.G."/>
            <person name="Koehler B."/>
            <person name="Kolukisaoglu U."/>
            <person name="Kubo M."/>
            <person name="Kurata T."/>
            <person name="Lalonde S."/>
            <person name="Li K."/>
            <person name="Li Y."/>
            <person name="Litt A."/>
            <person name="Lyons E."/>
            <person name="Manning G."/>
            <person name="Maruyama T."/>
            <person name="Michael T.P."/>
            <person name="Mikami K."/>
            <person name="Miyazaki S."/>
            <person name="Morinaga S."/>
            <person name="Murata T."/>
            <person name="Mueller-Roeber B."/>
            <person name="Nelson D.R."/>
            <person name="Obara M."/>
            <person name="Oguri Y."/>
            <person name="Olmstead R.G."/>
            <person name="Onodera N."/>
            <person name="Petersen B.L."/>
            <person name="Pils B."/>
            <person name="Prigge M."/>
            <person name="Rensing S.A."/>
            <person name="Riano-Pachon D.M."/>
            <person name="Roberts A.W."/>
            <person name="Sato Y."/>
            <person name="Scheller H.V."/>
            <person name="Schulz B."/>
            <person name="Schulz C."/>
            <person name="Shakirov E.V."/>
            <person name="Shibagaki N."/>
            <person name="Shinohara N."/>
            <person name="Shippen D.E."/>
            <person name="Soerensen I."/>
            <person name="Sotooka R."/>
            <person name="Sugimoto N."/>
            <person name="Sugita M."/>
            <person name="Sumikawa N."/>
            <person name="Tanurdzic M."/>
            <person name="Theissen G."/>
            <person name="Ulvskov P."/>
            <person name="Wakazuki S."/>
            <person name="Weng J.K."/>
            <person name="Willats W.W."/>
            <person name="Wipf D."/>
            <person name="Wolf P.G."/>
            <person name="Yang L."/>
            <person name="Zimmer A.D."/>
            <person name="Zhu Q."/>
            <person name="Mitros T."/>
            <person name="Hellsten U."/>
            <person name="Loque D."/>
            <person name="Otillar R."/>
            <person name="Salamov A."/>
            <person name="Schmutz J."/>
            <person name="Shapiro H."/>
            <person name="Lindquist E."/>
            <person name="Lucas S."/>
            <person name="Rokhsar D."/>
            <person name="Grigoriev I.V."/>
        </authorList>
    </citation>
    <scope>NUCLEOTIDE SEQUENCE [LARGE SCALE GENOMIC DNA]</scope>
</reference>
<dbReference type="OrthoDB" id="185373at2759"/>
<accession>D8QPS9</accession>
<dbReference type="InterPro" id="IPR032867">
    <property type="entry name" value="DYW_dom"/>
</dbReference>
<dbReference type="eggNOG" id="KOG4197">
    <property type="taxonomic scope" value="Eukaryota"/>
</dbReference>
<dbReference type="InterPro" id="IPR046960">
    <property type="entry name" value="PPR_At4g14850-like_plant"/>
</dbReference>
<dbReference type="EMBL" id="GL377565">
    <property type="protein sequence ID" value="EFJ38337.1"/>
    <property type="molecule type" value="Genomic_DNA"/>
</dbReference>
<dbReference type="AlphaFoldDB" id="D8QPS9"/>
<dbReference type="InterPro" id="IPR002885">
    <property type="entry name" value="PPR_rpt"/>
</dbReference>
<dbReference type="NCBIfam" id="TIGR00756">
    <property type="entry name" value="PPR"/>
    <property type="match status" value="2"/>
</dbReference>
<dbReference type="Gramene" id="EFJ38337">
    <property type="protein sequence ID" value="EFJ38337"/>
    <property type="gene ID" value="SELMODRAFT_75478"/>
</dbReference>
<dbReference type="HOGENOM" id="CLU_002706_37_1_1"/>
<dbReference type="Gene3D" id="1.25.40.10">
    <property type="entry name" value="Tetratricopeptide repeat domain"/>
    <property type="match status" value="2"/>
</dbReference>
<dbReference type="KEGG" id="smo:SELMODRAFT_75478"/>
<dbReference type="GO" id="GO:0008270">
    <property type="term" value="F:zinc ion binding"/>
    <property type="evidence" value="ECO:0007669"/>
    <property type="project" value="InterPro"/>
</dbReference>
<dbReference type="PANTHER" id="PTHR47926:SF533">
    <property type="entry name" value="DYW DOMAIN-CONTAINING PROTEIN"/>
    <property type="match status" value="1"/>
</dbReference>
<evidence type="ECO:0000259" key="3">
    <source>
        <dbReference type="Pfam" id="PF14432"/>
    </source>
</evidence>
<evidence type="ECO:0000313" key="5">
    <source>
        <dbReference type="Proteomes" id="UP000001514"/>
    </source>
</evidence>
<dbReference type="PROSITE" id="PS51375">
    <property type="entry name" value="PPR"/>
    <property type="match status" value="2"/>
</dbReference>
<sequence>MRSIGVWPNERTFLTIFERVRHIEDGKRLAEKVKEQQGLDLSIVGAALVTMFCRFSSVSDARDAFDKIPEKGIPAYTAMMAGYVNEKKPKEAIELYHALQQSNLPVTNTVLAIVLGACSNLVDSDEGRAAHYTAIELGLQDDPVVQNAVATMYAKCGGLEEARAVFDAMEIRNVDALTWSSLIGVYGSQGKTDESLRLARRMQHEGMILDGNCFANLIFSCANGRRDAEACRFFMDMRSDYGVVPGKEHFGCLVDAVGRAGHLKDAEDLIKAMPMQPDEHVWSVLFASAQLHGDAQRIQRSAEIMMKMNPQLDPLGTGANRTAARWEEARKVRELMRKRGIKKEPGKSMITINNVVHSFMARDRSHIHTKEIYAEVDRITEICKKEENYIPDTRYVLHDVPEDQKPKLLYYHSERLAMAYGHIATPPGSALRVIKNLRVCGDCHTISKMWAKIMQREIIVRDNRRFHHFAKDGTCSCGDYW</sequence>
<dbReference type="InterPro" id="IPR011990">
    <property type="entry name" value="TPR-like_helical_dom_sf"/>
</dbReference>
<dbReference type="PANTHER" id="PTHR47926">
    <property type="entry name" value="PENTATRICOPEPTIDE REPEAT-CONTAINING PROTEIN"/>
    <property type="match status" value="1"/>
</dbReference>
<organism evidence="5">
    <name type="scientific">Selaginella moellendorffii</name>
    <name type="common">Spikemoss</name>
    <dbReference type="NCBI Taxonomy" id="88036"/>
    <lineage>
        <taxon>Eukaryota</taxon>
        <taxon>Viridiplantae</taxon>
        <taxon>Streptophyta</taxon>
        <taxon>Embryophyta</taxon>
        <taxon>Tracheophyta</taxon>
        <taxon>Lycopodiopsida</taxon>
        <taxon>Selaginellales</taxon>
        <taxon>Selaginellaceae</taxon>
        <taxon>Selaginella</taxon>
    </lineage>
</organism>
<dbReference type="Pfam" id="PF01535">
    <property type="entry name" value="PPR"/>
    <property type="match status" value="4"/>
</dbReference>
<evidence type="ECO:0000256" key="2">
    <source>
        <dbReference type="PROSITE-ProRule" id="PRU00708"/>
    </source>
</evidence>
<feature type="domain" description="DYW" evidence="3">
    <location>
        <begin position="389"/>
        <end position="481"/>
    </location>
</feature>
<dbReference type="FunFam" id="1.25.40.10:FF:000158">
    <property type="entry name" value="pentatricopeptide repeat-containing protein At2g33680"/>
    <property type="match status" value="1"/>
</dbReference>
<dbReference type="InParanoid" id="D8QPS9"/>
<evidence type="ECO:0000313" key="4">
    <source>
        <dbReference type="EMBL" id="EFJ38337.1"/>
    </source>
</evidence>
<dbReference type="GO" id="GO:0009451">
    <property type="term" value="P:RNA modification"/>
    <property type="evidence" value="ECO:0007669"/>
    <property type="project" value="InterPro"/>
</dbReference>
<protein>
    <recommendedName>
        <fullName evidence="3">DYW domain-containing protein</fullName>
    </recommendedName>
</protein>